<sequence length="511" mass="59904">MIATNGQKARDLLADQNLHIINNPSSFFKSLFNKPKPKKVTVITAVYNGENFIRKTIESVISQTIGFDRIQYIIVDDCSTDSTRDIIQEYTSKYKNISLVCLPYNIGSPGTPRNIGIEMALSKYITFLDADDWLHNKGLETLCEILDETNDDYVVGKTIKVESDSQSVIGEYASVMERRKVSPFSIPHFFYHMGPTSRMMKLSLLKEHEIRFPEMRFAEDKLFFCDVFFHATSVSTTTKPIYYVNRTAENSNSLTRTVNVLEKRKSDIQVIEYIKSKNLPIEQEKVALTRLYEYDIVKTFDSQLFVKSEKKEDFLNILRQAVETTHNLRYDFRSEFKTPIYRAAIDLFVEDRMEDFIKLFEWLKKDKNKKIIIKDNLPYYEVPFFNDKYQYIRIPMLARALDSHIIDHTYYQSVEVFGDDIANINYILIRDRTRVGNEVKIDFERTGNILTFKVDIQTLSDIENSLFTFFIRYNDYQLLNIKRILKNQISYSKRNYSFYTSVANNLGLSIK</sequence>
<dbReference type="CDD" id="cd00761">
    <property type="entry name" value="Glyco_tranf_GTA_type"/>
    <property type="match status" value="1"/>
</dbReference>
<keyword evidence="4" id="KW-1185">Reference proteome</keyword>
<evidence type="ECO:0000256" key="1">
    <source>
        <dbReference type="ARBA" id="ARBA00006739"/>
    </source>
</evidence>
<evidence type="ECO:0000313" key="4">
    <source>
        <dbReference type="Proteomes" id="UP000249134"/>
    </source>
</evidence>
<proteinExistence type="inferred from homology"/>
<dbReference type="PANTHER" id="PTHR22916:SF3">
    <property type="entry name" value="UDP-GLCNAC:BETAGAL BETA-1,3-N-ACETYLGLUCOSAMINYLTRANSFERASE-LIKE PROTEIN 1"/>
    <property type="match status" value="1"/>
</dbReference>
<organism evidence="3 4">
    <name type="scientific">Lederbergia lenta</name>
    <name type="common">Bacillus lentus</name>
    <dbReference type="NCBI Taxonomy" id="1467"/>
    <lineage>
        <taxon>Bacteria</taxon>
        <taxon>Bacillati</taxon>
        <taxon>Bacillota</taxon>
        <taxon>Bacilli</taxon>
        <taxon>Bacillales</taxon>
        <taxon>Bacillaceae</taxon>
        <taxon>Lederbergia</taxon>
    </lineage>
</organism>
<protein>
    <submittedName>
        <fullName evidence="3">Minor teichoic acid biosynthesis protein ggaA like protein</fullName>
    </submittedName>
</protein>
<dbReference type="Proteomes" id="UP000249134">
    <property type="component" value="Chromosome 1"/>
</dbReference>
<reference evidence="3 4" key="1">
    <citation type="submission" date="2018-06" db="EMBL/GenBank/DDBJ databases">
        <authorList>
            <consortium name="Pathogen Informatics"/>
            <person name="Doyle S."/>
        </authorList>
    </citation>
    <scope>NUCLEOTIDE SEQUENCE [LARGE SCALE GENOMIC DNA]</scope>
    <source>
        <strain evidence="3 4">NCTC4824</strain>
    </source>
</reference>
<accession>A0A2X4WDR9</accession>
<dbReference type="KEGG" id="blen:NCTC4824_03826"/>
<dbReference type="RefSeq" id="WP_066144221.1">
    <property type="nucleotide sequence ID" value="NZ_CBCSGM010000004.1"/>
</dbReference>
<gene>
    <name evidence="3" type="ORF">NCTC4824_03826</name>
</gene>
<dbReference type="GO" id="GO:0016758">
    <property type="term" value="F:hexosyltransferase activity"/>
    <property type="evidence" value="ECO:0007669"/>
    <property type="project" value="UniProtKB-ARBA"/>
</dbReference>
<evidence type="ECO:0000259" key="2">
    <source>
        <dbReference type="Pfam" id="PF00535"/>
    </source>
</evidence>
<dbReference type="InterPro" id="IPR029044">
    <property type="entry name" value="Nucleotide-diphossugar_trans"/>
</dbReference>
<dbReference type="STRING" id="1348624.GCA_001591545_03108"/>
<dbReference type="Gene3D" id="3.90.550.10">
    <property type="entry name" value="Spore Coat Polysaccharide Biosynthesis Protein SpsA, Chain A"/>
    <property type="match status" value="1"/>
</dbReference>
<evidence type="ECO:0000313" key="3">
    <source>
        <dbReference type="EMBL" id="SQI62887.1"/>
    </source>
</evidence>
<dbReference type="EMBL" id="LS483476">
    <property type="protein sequence ID" value="SQI62887.1"/>
    <property type="molecule type" value="Genomic_DNA"/>
</dbReference>
<dbReference type="InterPro" id="IPR001173">
    <property type="entry name" value="Glyco_trans_2-like"/>
</dbReference>
<comment type="similarity">
    <text evidence="1">Belongs to the glycosyltransferase 2 family.</text>
</comment>
<name>A0A2X4WDR9_LEDLE</name>
<dbReference type="PANTHER" id="PTHR22916">
    <property type="entry name" value="GLYCOSYLTRANSFERASE"/>
    <property type="match status" value="1"/>
</dbReference>
<dbReference type="Pfam" id="PF00535">
    <property type="entry name" value="Glycos_transf_2"/>
    <property type="match status" value="1"/>
</dbReference>
<dbReference type="AlphaFoldDB" id="A0A2X4WDR9"/>
<dbReference type="SUPFAM" id="SSF53448">
    <property type="entry name" value="Nucleotide-diphospho-sugar transferases"/>
    <property type="match status" value="1"/>
</dbReference>
<feature type="domain" description="Glycosyltransferase 2-like" evidence="2">
    <location>
        <begin position="41"/>
        <end position="168"/>
    </location>
</feature>